<dbReference type="EMBL" id="BNEC01000005">
    <property type="protein sequence ID" value="GHI69270.1"/>
    <property type="molecule type" value="Genomic_DNA"/>
</dbReference>
<name>A0ABQ3SN67_9ACTN</name>
<organism evidence="2 3">
    <name type="scientific">Streptomyces nojiriensis</name>
    <dbReference type="NCBI Taxonomy" id="66374"/>
    <lineage>
        <taxon>Bacteria</taxon>
        <taxon>Bacillati</taxon>
        <taxon>Actinomycetota</taxon>
        <taxon>Actinomycetes</taxon>
        <taxon>Kitasatosporales</taxon>
        <taxon>Streptomycetaceae</taxon>
        <taxon>Streptomyces</taxon>
    </lineage>
</organism>
<feature type="compositionally biased region" description="Basic residues" evidence="1">
    <location>
        <begin position="122"/>
        <end position="135"/>
    </location>
</feature>
<dbReference type="Proteomes" id="UP000613974">
    <property type="component" value="Unassembled WGS sequence"/>
</dbReference>
<protein>
    <recommendedName>
        <fullName evidence="4">Transposase</fullName>
    </recommendedName>
</protein>
<reference evidence="3" key="1">
    <citation type="submission" date="2023-07" db="EMBL/GenBank/DDBJ databases">
        <title>Whole genome shotgun sequence of Streptomyces nojiriensis NBRC 13794.</title>
        <authorList>
            <person name="Komaki H."/>
            <person name="Tamura T."/>
        </authorList>
    </citation>
    <scope>NUCLEOTIDE SEQUENCE [LARGE SCALE GENOMIC DNA]</scope>
    <source>
        <strain evidence="3">NBRC 13794</strain>
    </source>
</reference>
<feature type="region of interest" description="Disordered" evidence="1">
    <location>
        <begin position="48"/>
        <end position="135"/>
    </location>
</feature>
<evidence type="ECO:0000256" key="1">
    <source>
        <dbReference type="SAM" id="MobiDB-lite"/>
    </source>
</evidence>
<feature type="compositionally biased region" description="Basic and acidic residues" evidence="1">
    <location>
        <begin position="48"/>
        <end position="58"/>
    </location>
</feature>
<evidence type="ECO:0000313" key="2">
    <source>
        <dbReference type="EMBL" id="GHI69270.1"/>
    </source>
</evidence>
<evidence type="ECO:0008006" key="4">
    <source>
        <dbReference type="Google" id="ProtNLM"/>
    </source>
</evidence>
<keyword evidence="3" id="KW-1185">Reference proteome</keyword>
<proteinExistence type="predicted"/>
<comment type="caution">
    <text evidence="2">The sequence shown here is derived from an EMBL/GenBank/DDBJ whole genome shotgun (WGS) entry which is preliminary data.</text>
</comment>
<accession>A0ABQ3SN67</accession>
<sequence length="135" mass="15499">MQHTFRLLEQTLGWTRPKLRDSAAADLWTWLVLAAHPRLRLARPPTRDFRRPWERPAEPNRLTPARVRRRFTSLRVKTGTPARAPKPTRPGPGRPPGSKNRRPAIRYDVGRVLATGESYARPAHHKVGTKPRRIG</sequence>
<gene>
    <name evidence="2" type="ORF">Snoj_31880</name>
</gene>
<evidence type="ECO:0000313" key="3">
    <source>
        <dbReference type="Proteomes" id="UP000613974"/>
    </source>
</evidence>